<evidence type="ECO:0000313" key="2">
    <source>
        <dbReference type="EMBL" id="CAH0389519.1"/>
    </source>
</evidence>
<keyword evidence="3" id="KW-1185">Reference proteome</keyword>
<dbReference type="AlphaFoldDB" id="A0A9P0ABA0"/>
<evidence type="ECO:0000256" key="1">
    <source>
        <dbReference type="SAM" id="Coils"/>
    </source>
</evidence>
<gene>
    <name evidence="2" type="ORF">BEMITA_LOCUS8336</name>
</gene>
<proteinExistence type="predicted"/>
<protein>
    <recommendedName>
        <fullName evidence="4">UBZ1-type domain-containing protein</fullName>
    </recommendedName>
</protein>
<dbReference type="KEGG" id="btab:109042587"/>
<dbReference type="EMBL" id="OU963865">
    <property type="protein sequence ID" value="CAH0389519.1"/>
    <property type="molecule type" value="Genomic_DNA"/>
</dbReference>
<evidence type="ECO:0008006" key="4">
    <source>
        <dbReference type="Google" id="ProtNLM"/>
    </source>
</evidence>
<feature type="coiled-coil region" evidence="1">
    <location>
        <begin position="28"/>
        <end position="96"/>
    </location>
</feature>
<reference evidence="2" key="1">
    <citation type="submission" date="2021-12" db="EMBL/GenBank/DDBJ databases">
        <authorList>
            <person name="King R."/>
        </authorList>
    </citation>
    <scope>NUCLEOTIDE SEQUENCE</scope>
</reference>
<dbReference type="Proteomes" id="UP001152759">
    <property type="component" value="Chromosome 4"/>
</dbReference>
<name>A0A9P0ABA0_BEMTA</name>
<evidence type="ECO:0000313" key="3">
    <source>
        <dbReference type="Proteomes" id="UP001152759"/>
    </source>
</evidence>
<sequence length="354" mass="40104">MINDKDQNIFSGLQSFKDVSMDETTASKYALQVALQTMKERCQQLQNRLTSVEEENLRLKLENQRFTSSNEETQTRSSLEEQVTQLNKQKASLTHHIFMVANENKQLWTRLSQLTEVNETLGDHLNKISDALNKHTSSAPKPNNSLNLVNKLDKKVTGARDESLEEISLKILNSFKQEKSDLEQQYKEMVELQKIQAELSSCGDFESPVSDVSSDAILAEMKNCKNQLNIMEKTVVNQQRLLLSVLEKIKKKGAQSKGSCPACKERKSQDVSAAVEIPLQHMTDKDFIDESGMVQDTENSGARVCPICARIFKCVDDDGKDFTIFQDHVNEHFIEDDESEVTSILDQFEVLGPH</sequence>
<keyword evidence="1" id="KW-0175">Coiled coil</keyword>
<dbReference type="OrthoDB" id="6105729at2759"/>
<accession>A0A9P0ABA0</accession>
<dbReference type="CDD" id="cd21965">
    <property type="entry name" value="Zn-C2H2_CALCOCO1_TAX1BP1_like"/>
    <property type="match status" value="1"/>
</dbReference>
<organism evidence="2 3">
    <name type="scientific">Bemisia tabaci</name>
    <name type="common">Sweetpotato whitefly</name>
    <name type="synonym">Aleurodes tabaci</name>
    <dbReference type="NCBI Taxonomy" id="7038"/>
    <lineage>
        <taxon>Eukaryota</taxon>
        <taxon>Metazoa</taxon>
        <taxon>Ecdysozoa</taxon>
        <taxon>Arthropoda</taxon>
        <taxon>Hexapoda</taxon>
        <taxon>Insecta</taxon>
        <taxon>Pterygota</taxon>
        <taxon>Neoptera</taxon>
        <taxon>Paraneoptera</taxon>
        <taxon>Hemiptera</taxon>
        <taxon>Sternorrhyncha</taxon>
        <taxon>Aleyrodoidea</taxon>
        <taxon>Aleyrodidae</taxon>
        <taxon>Aleyrodinae</taxon>
        <taxon>Bemisia</taxon>
    </lineage>
</organism>